<sequence>MNSFTINKIKTNELKTIGHYTGYVCIVIGLFMIIPIICAIIFHDEVKYLNSFVSSSIICVAIGFLLWVGFSKKNLTHLSLKGSLIFVLSIWGLTALAAGLPYVISGDLNILDAFFEGMSGITTTGFSLLPPCEHPFSVAIWASLTQWLGGLGIIVLLLVVVPSSVSLKRLYFAEGRTEQMTPNIKHTTIIFIKLYLLLTSIGIILYLLAGLNLFDAICYCFCGIATGGFSVHPASVQYFQTPIIQLITMCIMILGGLNFVVIYRVIKGAWRNLYKDIEIKAFAFLVISSTLLIGLSLYFQGFYNHDILIILRHSLFQVVSVITSTGFSSTSIDNWSPLCYTVLILLMFTGSSICSTSGGIKLYNIVILFKAIWWEVKSMILPKNTIIIKKVFHDNKYRDVSDKTIKTILIYVISYILIFIASFIVIAIFCNDFQIAFTITASSLGNTGLAPTYLSVSTPLIVKIVMIIDFWAGRIGVWPLLLSIVYTTNIIQGKIEEHRE</sequence>
<dbReference type="Pfam" id="PF02386">
    <property type="entry name" value="TrkH"/>
    <property type="match status" value="1"/>
</dbReference>
<feature type="transmembrane region" description="Helical" evidence="9">
    <location>
        <begin position="243"/>
        <end position="266"/>
    </location>
</feature>
<dbReference type="GeneID" id="3855741"/>
<evidence type="ECO:0000256" key="6">
    <source>
        <dbReference type="ARBA" id="ARBA00022989"/>
    </source>
</evidence>
<comment type="caution">
    <text evidence="10">The sequence shown here is derived from an EMBL/GenBank/DDBJ whole genome shotgun (WGS) entry which is preliminary data.</text>
</comment>
<evidence type="ECO:0000256" key="3">
    <source>
        <dbReference type="ARBA" id="ARBA00022448"/>
    </source>
</evidence>
<dbReference type="PANTHER" id="PTHR32024:SF2">
    <property type="entry name" value="TRK SYSTEM POTASSIUM UPTAKE PROTEIN TRKG-RELATED"/>
    <property type="match status" value="1"/>
</dbReference>
<evidence type="ECO:0000256" key="1">
    <source>
        <dbReference type="ARBA" id="ARBA00004651"/>
    </source>
</evidence>
<gene>
    <name evidence="10" type="ORF">CA615_04095</name>
</gene>
<dbReference type="PANTHER" id="PTHR32024">
    <property type="entry name" value="TRK SYSTEM POTASSIUM UPTAKE PROTEIN TRKG-RELATED"/>
    <property type="match status" value="1"/>
</dbReference>
<dbReference type="AlphaFoldDB" id="A0A328Q9B0"/>
<dbReference type="InterPro" id="IPR003445">
    <property type="entry name" value="Cat_transpt"/>
</dbReference>
<feature type="transmembrane region" description="Helical" evidence="9">
    <location>
        <begin position="188"/>
        <end position="207"/>
    </location>
</feature>
<dbReference type="RefSeq" id="WP_011406418.1">
    <property type="nucleotide sequence ID" value="NZ_CAUHHK010000007.1"/>
</dbReference>
<feature type="transmembrane region" description="Helical" evidence="9">
    <location>
        <begin position="48"/>
        <end position="70"/>
    </location>
</feature>
<keyword evidence="7" id="KW-0406">Ion transport</keyword>
<evidence type="ECO:0008006" key="12">
    <source>
        <dbReference type="Google" id="ProtNLM"/>
    </source>
</evidence>
<feature type="transmembrane region" description="Helical" evidence="9">
    <location>
        <begin position="338"/>
        <end position="360"/>
    </location>
</feature>
<organism evidence="10 11">
    <name type="scientific">Methanosphaera stadtmanae</name>
    <dbReference type="NCBI Taxonomy" id="2317"/>
    <lineage>
        <taxon>Archaea</taxon>
        <taxon>Methanobacteriati</taxon>
        <taxon>Methanobacteriota</taxon>
        <taxon>Methanomada group</taxon>
        <taxon>Methanobacteria</taxon>
        <taxon>Methanobacteriales</taxon>
        <taxon>Methanobacteriaceae</taxon>
        <taxon>Methanosphaera</taxon>
    </lineage>
</organism>
<dbReference type="GO" id="GO:0005886">
    <property type="term" value="C:plasma membrane"/>
    <property type="evidence" value="ECO:0007669"/>
    <property type="project" value="UniProtKB-SubCell"/>
</dbReference>
<keyword evidence="8 9" id="KW-0472">Membrane</keyword>
<protein>
    <recommendedName>
        <fullName evidence="12">Potassium transporter</fullName>
    </recommendedName>
</protein>
<evidence type="ECO:0000313" key="10">
    <source>
        <dbReference type="EMBL" id="RAP03068.1"/>
    </source>
</evidence>
<dbReference type="GO" id="GO:0030001">
    <property type="term" value="P:metal ion transport"/>
    <property type="evidence" value="ECO:0007669"/>
    <property type="project" value="UniProtKB-ARBA"/>
</dbReference>
<evidence type="ECO:0000256" key="8">
    <source>
        <dbReference type="ARBA" id="ARBA00023136"/>
    </source>
</evidence>
<feature type="transmembrane region" description="Helical" evidence="9">
    <location>
        <begin position="20"/>
        <end position="42"/>
    </location>
</feature>
<keyword evidence="6 9" id="KW-1133">Transmembrane helix</keyword>
<dbReference type="GO" id="GO:0008324">
    <property type="term" value="F:monoatomic cation transmembrane transporter activity"/>
    <property type="evidence" value="ECO:0007669"/>
    <property type="project" value="InterPro"/>
</dbReference>
<dbReference type="OMA" id="TAKIFWG"/>
<evidence type="ECO:0000256" key="5">
    <source>
        <dbReference type="ARBA" id="ARBA00022692"/>
    </source>
</evidence>
<evidence type="ECO:0000313" key="11">
    <source>
        <dbReference type="Proteomes" id="UP000248557"/>
    </source>
</evidence>
<feature type="transmembrane region" description="Helical" evidence="9">
    <location>
        <begin position="281"/>
        <end position="303"/>
    </location>
</feature>
<feature type="transmembrane region" description="Helical" evidence="9">
    <location>
        <begin position="408"/>
        <end position="429"/>
    </location>
</feature>
<feature type="transmembrane region" description="Helical" evidence="9">
    <location>
        <begin position="82"/>
        <end position="104"/>
    </location>
</feature>
<comment type="subcellular location">
    <subcellularLocation>
        <location evidence="1">Cell membrane</location>
        <topology evidence="1">Multi-pass membrane protein</topology>
    </subcellularLocation>
</comment>
<proteinExistence type="inferred from homology"/>
<keyword evidence="4" id="KW-1003">Cell membrane</keyword>
<evidence type="ECO:0000256" key="9">
    <source>
        <dbReference type="SAM" id="Phobius"/>
    </source>
</evidence>
<dbReference type="EMBL" id="NGJK01000046">
    <property type="protein sequence ID" value="RAP03068.1"/>
    <property type="molecule type" value="Genomic_DNA"/>
</dbReference>
<evidence type="ECO:0000256" key="7">
    <source>
        <dbReference type="ARBA" id="ARBA00023065"/>
    </source>
</evidence>
<accession>A0A328Q9B0</accession>
<name>A0A328Q9B0_9EURY</name>
<keyword evidence="5 9" id="KW-0812">Transmembrane</keyword>
<dbReference type="Proteomes" id="UP000248557">
    <property type="component" value="Unassembled WGS sequence"/>
</dbReference>
<evidence type="ECO:0000256" key="2">
    <source>
        <dbReference type="ARBA" id="ARBA00009137"/>
    </source>
</evidence>
<keyword evidence="3" id="KW-0813">Transport</keyword>
<comment type="similarity">
    <text evidence="2">Belongs to the TrkH potassium transport family.</text>
</comment>
<reference evidence="10 11" key="1">
    <citation type="submission" date="2017-05" db="EMBL/GenBank/DDBJ databases">
        <title>Host range expansion of the Methanosphaera genus to humans and monogastric animals involves recent and extensive reduction in genome content.</title>
        <authorList>
            <person name="Hoedt E.C."/>
            <person name="Volmer J.G."/>
            <person name="Parks D.H."/>
            <person name="Rosewarne C.P."/>
            <person name="Denman S.E."/>
            <person name="Mcsweeney C.S."/>
            <person name="O Cuiv P."/>
            <person name="Hugenholtz P."/>
            <person name="Tyson G.W."/>
            <person name="Morrison M."/>
        </authorList>
    </citation>
    <scope>NUCLEOTIDE SEQUENCE [LARGE SCALE GENOMIC DNA]</scope>
    <source>
        <strain evidence="10 11">PA5</strain>
    </source>
</reference>
<evidence type="ECO:0000256" key="4">
    <source>
        <dbReference type="ARBA" id="ARBA00022475"/>
    </source>
</evidence>
<feature type="transmembrane region" description="Helical" evidence="9">
    <location>
        <begin position="147"/>
        <end position="167"/>
    </location>
</feature>